<evidence type="ECO:0000256" key="4">
    <source>
        <dbReference type="PROSITE-ProRule" id="PRU00267"/>
    </source>
</evidence>
<sequence>MMQLLIYLETNFIFFLLQGNEENLNNPLLVPQYSINEQPHQQSVNQTYHEMSDQTFHTPSFGDEEFDIPVMHHQSTESQHHQLDQYQMHGHPMGLMNDQQIVYNQWHQQQQPTPESHMMTNQSYQLQSPNHSNFQHISSPNQQLHMIQQPLSSHQPTTIGNHHQQPQISPQLSATCNSFIGQSPTQGVRSNENPSTSDESDDNVLNDPNNAFKHPSSDPFADGDLPKGNTAKKTKTVAKKTTRKKKDPNEPQKPVTPYALFFRDTQAAIKGQNPNASFGEVSKIVASMWDVLAPEHKNVYKKKTEAAKKDYLKALAVYRANLVSQGSEELSASNQQAALSPTQNNIQLTSSPAPLLTQAPSISSPQQMQNFPTMTQTYQQSFVNQTLINQNTMTQNTMMNMPQQQQTGSQNQFMNQQIHQISQQPSTGQQHSNVSSQQINNNNNNNQMPPVTVTPTVLTPTQNCIRSGCKNPAIVSIDWEDEYCSNECVTTHCKDVFANWVQAQSTSQQQQQNFPTVK</sequence>
<keyword evidence="3 4" id="KW-0539">Nucleus</keyword>
<dbReference type="InterPro" id="IPR051365">
    <property type="entry name" value="TOX_HMG-box_domain"/>
</dbReference>
<name>A0A1J1I928_9DIPT</name>
<feature type="compositionally biased region" description="Polar residues" evidence="5">
    <location>
        <begin position="418"/>
        <end position="431"/>
    </location>
</feature>
<dbReference type="EMBL" id="CVRI01000044">
    <property type="protein sequence ID" value="CRK96781.1"/>
    <property type="molecule type" value="Genomic_DNA"/>
</dbReference>
<dbReference type="AlphaFoldDB" id="A0A1J1I928"/>
<dbReference type="PANTHER" id="PTHR45781:SF1">
    <property type="entry name" value="HMG BOX DOMAIN-CONTAINING PROTEIN"/>
    <property type="match status" value="1"/>
</dbReference>
<dbReference type="Gene3D" id="1.10.30.10">
    <property type="entry name" value="High mobility group box domain"/>
    <property type="match status" value="1"/>
</dbReference>
<feature type="compositionally biased region" description="Low complexity" evidence="5">
    <location>
        <begin position="432"/>
        <end position="449"/>
    </location>
</feature>
<feature type="compositionally biased region" description="Polar residues" evidence="5">
    <location>
        <begin position="175"/>
        <end position="197"/>
    </location>
</feature>
<feature type="region of interest" description="Disordered" evidence="5">
    <location>
        <begin position="175"/>
        <end position="255"/>
    </location>
</feature>
<dbReference type="PANTHER" id="PTHR45781">
    <property type="entry name" value="AGAP000281-PA"/>
    <property type="match status" value="1"/>
</dbReference>
<feature type="region of interest" description="Disordered" evidence="5">
    <location>
        <begin position="418"/>
        <end position="449"/>
    </location>
</feature>
<dbReference type="STRING" id="568069.A0A1J1I928"/>
<evidence type="ECO:0000256" key="1">
    <source>
        <dbReference type="ARBA" id="ARBA00004123"/>
    </source>
</evidence>
<dbReference type="InterPro" id="IPR036910">
    <property type="entry name" value="HMG_box_dom_sf"/>
</dbReference>
<dbReference type="FunFam" id="1.10.30.10:FF:000005">
    <property type="entry name" value="TOX high mobility group box family member 3"/>
    <property type="match status" value="1"/>
</dbReference>
<dbReference type="Pfam" id="PF00505">
    <property type="entry name" value="HMG_box"/>
    <property type="match status" value="1"/>
</dbReference>
<evidence type="ECO:0000256" key="5">
    <source>
        <dbReference type="SAM" id="MobiDB-lite"/>
    </source>
</evidence>
<keyword evidence="8" id="KW-1185">Reference proteome</keyword>
<feature type="compositionally biased region" description="Basic residues" evidence="5">
    <location>
        <begin position="230"/>
        <end position="246"/>
    </location>
</feature>
<dbReference type="PROSITE" id="PS50118">
    <property type="entry name" value="HMG_BOX_2"/>
    <property type="match status" value="1"/>
</dbReference>
<reference evidence="7 8" key="1">
    <citation type="submission" date="2015-04" db="EMBL/GenBank/DDBJ databases">
        <authorList>
            <person name="Syromyatnikov M.Y."/>
            <person name="Popov V.N."/>
        </authorList>
    </citation>
    <scope>NUCLEOTIDE SEQUENCE [LARGE SCALE GENOMIC DNA]</scope>
</reference>
<evidence type="ECO:0000313" key="7">
    <source>
        <dbReference type="EMBL" id="CRK96781.1"/>
    </source>
</evidence>
<feature type="DNA-binding region" description="HMG box" evidence="4">
    <location>
        <begin position="251"/>
        <end position="319"/>
    </location>
</feature>
<dbReference type="GO" id="GO:0005634">
    <property type="term" value="C:nucleus"/>
    <property type="evidence" value="ECO:0007669"/>
    <property type="project" value="UniProtKB-SubCell"/>
</dbReference>
<evidence type="ECO:0000256" key="2">
    <source>
        <dbReference type="ARBA" id="ARBA00023125"/>
    </source>
</evidence>
<organism evidence="7 8">
    <name type="scientific">Clunio marinus</name>
    <dbReference type="NCBI Taxonomy" id="568069"/>
    <lineage>
        <taxon>Eukaryota</taxon>
        <taxon>Metazoa</taxon>
        <taxon>Ecdysozoa</taxon>
        <taxon>Arthropoda</taxon>
        <taxon>Hexapoda</taxon>
        <taxon>Insecta</taxon>
        <taxon>Pterygota</taxon>
        <taxon>Neoptera</taxon>
        <taxon>Endopterygota</taxon>
        <taxon>Diptera</taxon>
        <taxon>Nematocera</taxon>
        <taxon>Chironomoidea</taxon>
        <taxon>Chironomidae</taxon>
        <taxon>Clunio</taxon>
    </lineage>
</organism>
<dbReference type="OrthoDB" id="7787441at2759"/>
<dbReference type="InterPro" id="IPR009071">
    <property type="entry name" value="HMG_box_dom"/>
</dbReference>
<dbReference type="Proteomes" id="UP000183832">
    <property type="component" value="Unassembled WGS sequence"/>
</dbReference>
<protein>
    <submittedName>
        <fullName evidence="7">CLUMA_CG009916, isoform A</fullName>
    </submittedName>
</protein>
<feature type="region of interest" description="Disordered" evidence="5">
    <location>
        <begin position="107"/>
        <end position="137"/>
    </location>
</feature>
<dbReference type="SMART" id="SM00398">
    <property type="entry name" value="HMG"/>
    <property type="match status" value="1"/>
</dbReference>
<comment type="subcellular location">
    <subcellularLocation>
        <location evidence="1">Nucleus</location>
    </subcellularLocation>
</comment>
<evidence type="ECO:0000259" key="6">
    <source>
        <dbReference type="PROSITE" id="PS50118"/>
    </source>
</evidence>
<evidence type="ECO:0000256" key="3">
    <source>
        <dbReference type="ARBA" id="ARBA00023242"/>
    </source>
</evidence>
<dbReference type="GO" id="GO:0031490">
    <property type="term" value="F:chromatin DNA binding"/>
    <property type="evidence" value="ECO:0007669"/>
    <property type="project" value="TreeGrafter"/>
</dbReference>
<feature type="domain" description="HMG box" evidence="6">
    <location>
        <begin position="251"/>
        <end position="319"/>
    </location>
</feature>
<dbReference type="CDD" id="cd21995">
    <property type="entry name" value="HMG-box_TOX-like"/>
    <property type="match status" value="1"/>
</dbReference>
<keyword evidence="2 4" id="KW-0238">DNA-binding</keyword>
<dbReference type="SUPFAM" id="SSF47095">
    <property type="entry name" value="HMG-box"/>
    <property type="match status" value="1"/>
</dbReference>
<evidence type="ECO:0000313" key="8">
    <source>
        <dbReference type="Proteomes" id="UP000183832"/>
    </source>
</evidence>
<dbReference type="GO" id="GO:0006357">
    <property type="term" value="P:regulation of transcription by RNA polymerase II"/>
    <property type="evidence" value="ECO:0007669"/>
    <property type="project" value="TreeGrafter"/>
</dbReference>
<accession>A0A1J1I928</accession>
<gene>
    <name evidence="7" type="ORF">CLUMA_CG009916</name>
</gene>
<proteinExistence type="predicted"/>